<evidence type="ECO:0000256" key="2">
    <source>
        <dbReference type="ARBA" id="ARBA00004496"/>
    </source>
</evidence>
<dbReference type="FunFam" id="1.25.40.10:FF:000648">
    <property type="entry name" value="Signal recognition particle subunit SRP72"/>
    <property type="match status" value="1"/>
</dbReference>
<dbReference type="InterPro" id="IPR011990">
    <property type="entry name" value="TPR-like_helical_dom_sf"/>
</dbReference>
<dbReference type="GO" id="GO:0043022">
    <property type="term" value="F:ribosome binding"/>
    <property type="evidence" value="ECO:0007669"/>
    <property type="project" value="TreeGrafter"/>
</dbReference>
<evidence type="ECO:0000313" key="12">
    <source>
        <dbReference type="EMBL" id="KAJ6808577.1"/>
    </source>
</evidence>
<dbReference type="GO" id="GO:0005786">
    <property type="term" value="C:signal recognition particle, endoplasmic reticulum targeting"/>
    <property type="evidence" value="ECO:0007669"/>
    <property type="project" value="UniProtKB-UniRule"/>
</dbReference>
<evidence type="ECO:0000256" key="9">
    <source>
        <dbReference type="PIRNR" id="PIRNR038922"/>
    </source>
</evidence>
<dbReference type="EMBL" id="JANAVB010033220">
    <property type="protein sequence ID" value="KAJ6808577.1"/>
    <property type="molecule type" value="Genomic_DNA"/>
</dbReference>
<keyword evidence="13" id="KW-1185">Reference proteome</keyword>
<feature type="region of interest" description="Disordered" evidence="10">
    <location>
        <begin position="541"/>
        <end position="680"/>
    </location>
</feature>
<keyword evidence="5 9" id="KW-0963">Cytoplasm</keyword>
<comment type="subcellular location">
    <subcellularLocation>
        <location evidence="2 9">Cytoplasm</location>
    </subcellularLocation>
    <subcellularLocation>
        <location evidence="1">Endoplasmic reticulum</location>
    </subcellularLocation>
</comment>
<comment type="similarity">
    <text evidence="3 9">Belongs to the SRP72 family.</text>
</comment>
<keyword evidence="7 9" id="KW-0733">Signal recognition particle</keyword>
<feature type="compositionally biased region" description="Basic and acidic residues" evidence="10">
    <location>
        <begin position="541"/>
        <end position="563"/>
    </location>
</feature>
<dbReference type="Proteomes" id="UP001140949">
    <property type="component" value="Unassembled WGS sequence"/>
</dbReference>
<feature type="compositionally biased region" description="Low complexity" evidence="10">
    <location>
        <begin position="628"/>
        <end position="639"/>
    </location>
</feature>
<dbReference type="Gene3D" id="1.25.40.10">
    <property type="entry name" value="Tetratricopeptide repeat domain"/>
    <property type="match status" value="2"/>
</dbReference>
<sequence>MAPKPRPKPSPPPLAAPSVPIEDLFSALDRHLQSFQYDQAVKVADQVLAVAPGDEDAVRCKIVALVKSDAIEKALSAIKGFEALPIPDLRFYKAYCLYRQNKLQEALECLDGQERTSMVLQLESQILYRLGQMDSCMKSYDKLQNLKIDSLDLKTNIIAALISAGRATEVQGMMDNLKVKASSSFELAYNTACSSIEKGKYSDAEQQLLSARRIGQEMLMDEDYVEDEIEAELAPISVQLAYVQQLLGHTQEAIESYMSIINRNLADASSHAVATNNLIALRGTKDASDSLRKLDRLIEKPGGARQFQFTNGLDFKLSQRQKEALISNRVLLLLQTNKIDQAQELVSALADMFPDSLTPVLLQAAVHVREKKVPKAEEILGQFADKFPEKSKLVLLARAQVAAAAGHSQIAAESLSKIPDIQHMPATVATLVSLRERLSDFSSAGTVLDSAIEWWKNSMTEDNKLYVIMQEAASFKLNHGREEEASKLYEELVKSQGSVEAMIGLVATAARTDLEKAELYEKKLRPLSGLKGINVESLEKTHGAKHVEGGHVGKMEVSEDVKKTRVKKRKRKPRYPKGFDPANPGPPPDPERWLPKRERSSYRPRRKDKRAQVRGSQGAVVREKHDAATAANSTGSSSGMPNVKSAHVNASSVKGGSQNATTNSDKQTKPSGKSRKKSRS</sequence>
<accession>A0AAX6EWL3</accession>
<evidence type="ECO:0000259" key="11">
    <source>
        <dbReference type="Pfam" id="PF08492"/>
    </source>
</evidence>
<keyword evidence="8 9" id="KW-0687">Ribonucleoprotein</keyword>
<protein>
    <recommendedName>
        <fullName evidence="4 9">Signal recognition particle subunit SRP72</fullName>
    </recommendedName>
</protein>
<proteinExistence type="inferred from homology"/>
<dbReference type="GO" id="GO:0008312">
    <property type="term" value="F:7S RNA binding"/>
    <property type="evidence" value="ECO:0007669"/>
    <property type="project" value="InterPro"/>
</dbReference>
<evidence type="ECO:0000256" key="8">
    <source>
        <dbReference type="ARBA" id="ARBA00023274"/>
    </source>
</evidence>
<dbReference type="Pfam" id="PF08492">
    <property type="entry name" value="SRP72"/>
    <property type="match status" value="1"/>
</dbReference>
<evidence type="ECO:0000256" key="6">
    <source>
        <dbReference type="ARBA" id="ARBA00022824"/>
    </source>
</evidence>
<evidence type="ECO:0000256" key="5">
    <source>
        <dbReference type="ARBA" id="ARBA00022490"/>
    </source>
</evidence>
<feature type="compositionally biased region" description="Polar residues" evidence="10">
    <location>
        <begin position="648"/>
        <end position="665"/>
    </location>
</feature>
<organism evidence="12 13">
    <name type="scientific">Iris pallida</name>
    <name type="common">Sweet iris</name>
    <dbReference type="NCBI Taxonomy" id="29817"/>
    <lineage>
        <taxon>Eukaryota</taxon>
        <taxon>Viridiplantae</taxon>
        <taxon>Streptophyta</taxon>
        <taxon>Embryophyta</taxon>
        <taxon>Tracheophyta</taxon>
        <taxon>Spermatophyta</taxon>
        <taxon>Magnoliopsida</taxon>
        <taxon>Liliopsida</taxon>
        <taxon>Asparagales</taxon>
        <taxon>Iridaceae</taxon>
        <taxon>Iridoideae</taxon>
        <taxon>Irideae</taxon>
        <taxon>Iris</taxon>
    </lineage>
</organism>
<dbReference type="Pfam" id="PF12895">
    <property type="entry name" value="ANAPC3"/>
    <property type="match status" value="1"/>
</dbReference>
<comment type="function">
    <text evidence="9">Component of the signal recognition particle (SRP) complex, a ribonucleoprotein complex that mediates the cotranslational targeting of secretory and membrane proteins to the endoplasmic reticulum (ER).</text>
</comment>
<dbReference type="PANTHER" id="PTHR14094">
    <property type="entry name" value="SIGNAL RECOGNITION PARTICLE 72"/>
    <property type="match status" value="1"/>
</dbReference>
<dbReference type="FunFam" id="1.25.40.10:FF:001600">
    <property type="entry name" value="Signal recognition particle subunit SRP72"/>
    <property type="match status" value="1"/>
</dbReference>
<evidence type="ECO:0000313" key="13">
    <source>
        <dbReference type="Proteomes" id="UP001140949"/>
    </source>
</evidence>
<dbReference type="AlphaFoldDB" id="A0AAX6EWL3"/>
<evidence type="ECO:0000256" key="7">
    <source>
        <dbReference type="ARBA" id="ARBA00023135"/>
    </source>
</evidence>
<name>A0AAX6EWL3_IRIPA</name>
<feature type="compositionally biased region" description="Basic and acidic residues" evidence="10">
    <location>
        <begin position="589"/>
        <end position="601"/>
    </location>
</feature>
<dbReference type="GO" id="GO:0006614">
    <property type="term" value="P:SRP-dependent cotranslational protein targeting to membrane"/>
    <property type="evidence" value="ECO:0007669"/>
    <property type="project" value="UniProtKB-UniRule"/>
</dbReference>
<dbReference type="GO" id="GO:0005783">
    <property type="term" value="C:endoplasmic reticulum"/>
    <property type="evidence" value="ECO:0007669"/>
    <property type="project" value="UniProtKB-SubCell"/>
</dbReference>
<dbReference type="InterPro" id="IPR026270">
    <property type="entry name" value="SRP72"/>
</dbReference>
<dbReference type="PIRSF" id="PIRSF038922">
    <property type="entry name" value="SRP72"/>
    <property type="match status" value="1"/>
</dbReference>
<feature type="domain" description="Signal recognition particle SRP72 subunit RNA-binding" evidence="11">
    <location>
        <begin position="557"/>
        <end position="604"/>
    </location>
</feature>
<evidence type="ECO:0000256" key="3">
    <source>
        <dbReference type="ARBA" id="ARBA00007676"/>
    </source>
</evidence>
<comment type="caution">
    <text evidence="12">The sequence shown here is derived from an EMBL/GenBank/DDBJ whole genome shotgun (WGS) entry which is preliminary data.</text>
</comment>
<keyword evidence="6" id="KW-0256">Endoplasmic reticulum</keyword>
<dbReference type="InterPro" id="IPR013699">
    <property type="entry name" value="Signal_recog_part_SRP72_RNA-bd"/>
</dbReference>
<dbReference type="PANTHER" id="PTHR14094:SF9">
    <property type="entry name" value="SIGNAL RECOGNITION PARTICLE SUBUNIT SRP72"/>
    <property type="match status" value="1"/>
</dbReference>
<evidence type="ECO:0000256" key="10">
    <source>
        <dbReference type="SAM" id="MobiDB-lite"/>
    </source>
</evidence>
<gene>
    <name evidence="12" type="ORF">M6B38_164430</name>
</gene>
<evidence type="ECO:0000256" key="4">
    <source>
        <dbReference type="ARBA" id="ARBA00018350"/>
    </source>
</evidence>
<dbReference type="SUPFAM" id="SSF48452">
    <property type="entry name" value="TPR-like"/>
    <property type="match status" value="2"/>
</dbReference>
<feature type="compositionally biased region" description="Basic residues" evidence="10">
    <location>
        <begin position="564"/>
        <end position="575"/>
    </location>
</feature>
<reference evidence="12" key="1">
    <citation type="journal article" date="2023" name="GigaByte">
        <title>Genome assembly of the bearded iris, Iris pallida Lam.</title>
        <authorList>
            <person name="Bruccoleri R.E."/>
            <person name="Oakeley E.J."/>
            <person name="Faust A.M.E."/>
            <person name="Altorfer M."/>
            <person name="Dessus-Babus S."/>
            <person name="Burckhardt D."/>
            <person name="Oertli M."/>
            <person name="Naumann U."/>
            <person name="Petersen F."/>
            <person name="Wong J."/>
        </authorList>
    </citation>
    <scope>NUCLEOTIDE SEQUENCE</scope>
    <source>
        <strain evidence="12">GSM-AAB239-AS_SAM_17_03QT</strain>
    </source>
</reference>
<reference evidence="12" key="2">
    <citation type="submission" date="2023-04" db="EMBL/GenBank/DDBJ databases">
        <authorList>
            <person name="Bruccoleri R.E."/>
            <person name="Oakeley E.J."/>
            <person name="Faust A.-M."/>
            <person name="Dessus-Babus S."/>
            <person name="Altorfer M."/>
            <person name="Burckhardt D."/>
            <person name="Oertli M."/>
            <person name="Naumann U."/>
            <person name="Petersen F."/>
            <person name="Wong J."/>
        </authorList>
    </citation>
    <scope>NUCLEOTIDE SEQUENCE</scope>
    <source>
        <strain evidence="12">GSM-AAB239-AS_SAM_17_03QT</strain>
        <tissue evidence="12">Leaf</tissue>
    </source>
</reference>
<evidence type="ECO:0000256" key="1">
    <source>
        <dbReference type="ARBA" id="ARBA00004240"/>
    </source>
</evidence>